<name>A0A8J3FIT4_9FLAO</name>
<accession>A0A8J3FIT4</accession>
<proteinExistence type="predicted"/>
<dbReference type="InterPro" id="IPR052940">
    <property type="entry name" value="Carb_Esterase_6"/>
</dbReference>
<dbReference type="InterPro" id="IPR036514">
    <property type="entry name" value="SGNH_hydro_sf"/>
</dbReference>
<feature type="signal peptide" evidence="2">
    <location>
        <begin position="1"/>
        <end position="20"/>
    </location>
</feature>
<dbReference type="PANTHER" id="PTHR31988">
    <property type="entry name" value="ESTERASE, PUTATIVE (DUF303)-RELATED"/>
    <property type="match status" value="1"/>
</dbReference>
<dbReference type="Proteomes" id="UP000612329">
    <property type="component" value="Unassembled WGS sequence"/>
</dbReference>
<dbReference type="Gene3D" id="3.40.50.1110">
    <property type="entry name" value="SGNH hydrolase"/>
    <property type="match status" value="1"/>
</dbReference>
<keyword evidence="5" id="KW-1185">Reference proteome</keyword>
<gene>
    <name evidence="4" type="ORF">GCM10007962_30280</name>
</gene>
<evidence type="ECO:0000256" key="2">
    <source>
        <dbReference type="SAM" id="SignalP"/>
    </source>
</evidence>
<evidence type="ECO:0000313" key="5">
    <source>
        <dbReference type="Proteomes" id="UP000612329"/>
    </source>
</evidence>
<comment type="caution">
    <text evidence="4">The sequence shown here is derived from an EMBL/GenBank/DDBJ whole genome shotgun (WGS) entry which is preliminary data.</text>
</comment>
<evidence type="ECO:0000256" key="1">
    <source>
        <dbReference type="ARBA" id="ARBA00022801"/>
    </source>
</evidence>
<dbReference type="Pfam" id="PF03629">
    <property type="entry name" value="SASA"/>
    <property type="match status" value="1"/>
</dbReference>
<feature type="chain" id="PRO_5035172613" description="Sialate O-acetylesterase domain-containing protein" evidence="2">
    <location>
        <begin position="21"/>
        <end position="306"/>
    </location>
</feature>
<keyword evidence="2" id="KW-0732">Signal</keyword>
<sequence length="306" mass="34163">MQKKVIIVLVLTHMLSIALAQNNEKETFRLFFLGGQSNMEGHGLNTELPDSLRGTIENVWIYQGCAVGDENQKGGLGKWDNLKPGNGAGFISDGVTNKLSRKFGPELSFGKKLQELYPGEKIALIKYARGGSSIDSLAAREYGSWEFDYQGSNGINQFDHFLTTIIGALCVKDIDGNGIEDVLVPSGIIWMQGESDAVLSKDIAFRYYANLKRLMDLIRAVFRNDDIPVVIGKISDSGMDNQGKTWEFGELIQYAQEEYVRKDKNAAIVRDTQFYQYSDPWHYDSKGYIDLGIKFAEAISILSKAK</sequence>
<dbReference type="GO" id="GO:0016788">
    <property type="term" value="F:hydrolase activity, acting on ester bonds"/>
    <property type="evidence" value="ECO:0007669"/>
    <property type="project" value="UniProtKB-ARBA"/>
</dbReference>
<protein>
    <recommendedName>
        <fullName evidence="3">Sialate O-acetylesterase domain-containing protein</fullName>
    </recommendedName>
</protein>
<dbReference type="PANTHER" id="PTHR31988:SF19">
    <property type="entry name" value="9-O-ACETYL-N-ACETYLNEURAMINIC ACID DEACETYLASE-RELATED"/>
    <property type="match status" value="1"/>
</dbReference>
<organism evidence="4 5">
    <name type="scientific">Yeosuana aromativorans</name>
    <dbReference type="NCBI Taxonomy" id="288019"/>
    <lineage>
        <taxon>Bacteria</taxon>
        <taxon>Pseudomonadati</taxon>
        <taxon>Bacteroidota</taxon>
        <taxon>Flavobacteriia</taxon>
        <taxon>Flavobacteriales</taxon>
        <taxon>Flavobacteriaceae</taxon>
        <taxon>Yeosuana</taxon>
    </lineage>
</organism>
<feature type="domain" description="Sialate O-acetylesterase" evidence="3">
    <location>
        <begin position="28"/>
        <end position="299"/>
    </location>
</feature>
<dbReference type="AlphaFoldDB" id="A0A8J3FIT4"/>
<dbReference type="SUPFAM" id="SSF52266">
    <property type="entry name" value="SGNH hydrolase"/>
    <property type="match status" value="1"/>
</dbReference>
<dbReference type="RefSeq" id="WP_194446404.1">
    <property type="nucleotide sequence ID" value="NZ_BMNR01000009.1"/>
</dbReference>
<keyword evidence="1" id="KW-0378">Hydrolase</keyword>
<dbReference type="InterPro" id="IPR005181">
    <property type="entry name" value="SASA"/>
</dbReference>
<evidence type="ECO:0000259" key="3">
    <source>
        <dbReference type="Pfam" id="PF03629"/>
    </source>
</evidence>
<reference evidence="4" key="2">
    <citation type="submission" date="2020-09" db="EMBL/GenBank/DDBJ databases">
        <authorList>
            <person name="Sun Q."/>
            <person name="Ohkuma M."/>
        </authorList>
    </citation>
    <scope>NUCLEOTIDE SEQUENCE</scope>
    <source>
        <strain evidence="4">JCM 12862</strain>
    </source>
</reference>
<dbReference type="EMBL" id="BMNR01000009">
    <property type="protein sequence ID" value="GGK33799.1"/>
    <property type="molecule type" value="Genomic_DNA"/>
</dbReference>
<evidence type="ECO:0000313" key="4">
    <source>
        <dbReference type="EMBL" id="GGK33799.1"/>
    </source>
</evidence>
<reference evidence="4" key="1">
    <citation type="journal article" date="2014" name="Int. J. Syst. Evol. Microbiol.">
        <title>Complete genome sequence of Corynebacterium casei LMG S-19264T (=DSM 44701T), isolated from a smear-ripened cheese.</title>
        <authorList>
            <consortium name="US DOE Joint Genome Institute (JGI-PGF)"/>
            <person name="Walter F."/>
            <person name="Albersmeier A."/>
            <person name="Kalinowski J."/>
            <person name="Ruckert C."/>
        </authorList>
    </citation>
    <scope>NUCLEOTIDE SEQUENCE</scope>
    <source>
        <strain evidence="4">JCM 12862</strain>
    </source>
</reference>